<sequence>MTRFLVGTYRLQYVTNLGDERKYEWVVEKESGNTVKVRMTRIDTPWRQGTVLISQDSVSDVKIVSTHLLKFSLQKDKSYPVDVEGTLYQGKLFVTSDFYKIDTGFASDAIPFIKQ</sequence>
<dbReference type="AlphaFoldDB" id="A0AAU8FG70"/>
<evidence type="ECO:0000313" key="1">
    <source>
        <dbReference type="EMBL" id="XCH22677.1"/>
    </source>
</evidence>
<name>A0AAU8FG70_9BACT</name>
<accession>A0AAU8FG70</accession>
<proteinExistence type="predicted"/>
<protein>
    <submittedName>
        <fullName evidence="1">Uncharacterized protein</fullName>
    </submittedName>
</protein>
<gene>
    <name evidence="1" type="ORF">ABV298_20350</name>
</gene>
<dbReference type="EMBL" id="CP159289">
    <property type="protein sequence ID" value="XCH22677.1"/>
    <property type="molecule type" value="Genomic_DNA"/>
</dbReference>
<dbReference type="RefSeq" id="WP_353718004.1">
    <property type="nucleotide sequence ID" value="NZ_CP159289.1"/>
</dbReference>
<organism evidence="1">
    <name type="scientific">Dyadobacter sp. 676</name>
    <dbReference type="NCBI Taxonomy" id="3088362"/>
    <lineage>
        <taxon>Bacteria</taxon>
        <taxon>Pseudomonadati</taxon>
        <taxon>Bacteroidota</taxon>
        <taxon>Cytophagia</taxon>
        <taxon>Cytophagales</taxon>
        <taxon>Spirosomataceae</taxon>
        <taxon>Dyadobacter</taxon>
    </lineage>
</organism>
<reference evidence="1" key="1">
    <citation type="submission" date="2024-06" db="EMBL/GenBank/DDBJ databases">
        <title>Sequencing and assembly of the genome of Dyadobacter sp. strain 676, a symbiont of Cyamopsis tetragonoloba.</title>
        <authorList>
            <person name="Guro P."/>
            <person name="Sazanova A."/>
            <person name="Kuznetsova I."/>
            <person name="Belimov A."/>
            <person name="Safronova V."/>
        </authorList>
    </citation>
    <scope>NUCLEOTIDE SEQUENCE</scope>
    <source>
        <strain evidence="1">676</strain>
    </source>
</reference>